<evidence type="ECO:0000256" key="6">
    <source>
        <dbReference type="ARBA" id="ARBA00022840"/>
    </source>
</evidence>
<dbReference type="GO" id="GO:0016887">
    <property type="term" value="F:ATP hydrolysis activity"/>
    <property type="evidence" value="ECO:0007669"/>
    <property type="project" value="InterPro"/>
</dbReference>
<dbReference type="SUPFAM" id="SSF90123">
    <property type="entry name" value="ABC transporter transmembrane region"/>
    <property type="match status" value="1"/>
</dbReference>
<name>A0A430AIR3_9ENTE</name>
<dbReference type="PROSITE" id="PS50929">
    <property type="entry name" value="ABC_TM1F"/>
    <property type="match status" value="1"/>
</dbReference>
<dbReference type="GO" id="GO:0005886">
    <property type="term" value="C:plasma membrane"/>
    <property type="evidence" value="ECO:0007669"/>
    <property type="project" value="UniProtKB-SubCell"/>
</dbReference>
<dbReference type="AlphaFoldDB" id="A0A430AIR3"/>
<reference evidence="12 13" key="1">
    <citation type="submission" date="2017-05" db="EMBL/GenBank/DDBJ databases">
        <title>Vagococcus spp. assemblies.</title>
        <authorList>
            <person name="Gulvik C.A."/>
        </authorList>
    </citation>
    <scope>NUCLEOTIDE SEQUENCE [LARGE SCALE GENOMIC DNA]</scope>
    <source>
        <strain evidence="12 13">DSM 24756</strain>
    </source>
</reference>
<keyword evidence="7 9" id="KW-1133">Transmembrane helix</keyword>
<dbReference type="Gene3D" id="1.20.1560.10">
    <property type="entry name" value="ABC transporter type 1, transmembrane domain"/>
    <property type="match status" value="1"/>
</dbReference>
<proteinExistence type="predicted"/>
<dbReference type="Pfam" id="PF00664">
    <property type="entry name" value="ABC_membrane"/>
    <property type="match status" value="1"/>
</dbReference>
<dbReference type="GO" id="GO:0015421">
    <property type="term" value="F:ABC-type oligopeptide transporter activity"/>
    <property type="evidence" value="ECO:0007669"/>
    <property type="project" value="TreeGrafter"/>
</dbReference>
<dbReference type="InterPro" id="IPR017871">
    <property type="entry name" value="ABC_transporter-like_CS"/>
</dbReference>
<evidence type="ECO:0000256" key="1">
    <source>
        <dbReference type="ARBA" id="ARBA00004651"/>
    </source>
</evidence>
<evidence type="ECO:0000256" key="3">
    <source>
        <dbReference type="ARBA" id="ARBA00022475"/>
    </source>
</evidence>
<comment type="subcellular location">
    <subcellularLocation>
        <location evidence="1">Cell membrane</location>
        <topology evidence="1">Multi-pass membrane protein</topology>
    </subcellularLocation>
</comment>
<dbReference type="SUPFAM" id="SSF52540">
    <property type="entry name" value="P-loop containing nucleoside triphosphate hydrolases"/>
    <property type="match status" value="1"/>
</dbReference>
<dbReference type="Proteomes" id="UP000288669">
    <property type="component" value="Unassembled WGS sequence"/>
</dbReference>
<accession>A0A430AIR3</accession>
<comment type="caution">
    <text evidence="12">The sequence shown here is derived from an EMBL/GenBank/DDBJ whole genome shotgun (WGS) entry which is preliminary data.</text>
</comment>
<feature type="transmembrane region" description="Helical" evidence="9">
    <location>
        <begin position="144"/>
        <end position="164"/>
    </location>
</feature>
<protein>
    <submittedName>
        <fullName evidence="12">ABC transporter</fullName>
    </submittedName>
</protein>
<feature type="transmembrane region" description="Helical" evidence="9">
    <location>
        <begin position="170"/>
        <end position="187"/>
    </location>
</feature>
<feature type="transmembrane region" description="Helical" evidence="9">
    <location>
        <begin position="20"/>
        <end position="44"/>
    </location>
</feature>
<keyword evidence="2" id="KW-0813">Transport</keyword>
<evidence type="ECO:0000259" key="11">
    <source>
        <dbReference type="PROSITE" id="PS50929"/>
    </source>
</evidence>
<dbReference type="SMART" id="SM00382">
    <property type="entry name" value="AAA"/>
    <property type="match status" value="1"/>
</dbReference>
<dbReference type="GO" id="GO:0005524">
    <property type="term" value="F:ATP binding"/>
    <property type="evidence" value="ECO:0007669"/>
    <property type="project" value="UniProtKB-KW"/>
</dbReference>
<evidence type="ECO:0000256" key="8">
    <source>
        <dbReference type="ARBA" id="ARBA00023136"/>
    </source>
</evidence>
<dbReference type="InterPro" id="IPR011527">
    <property type="entry name" value="ABC1_TM_dom"/>
</dbReference>
<dbReference type="CDD" id="cd03254">
    <property type="entry name" value="ABCC_Glucan_exporter_like"/>
    <property type="match status" value="1"/>
</dbReference>
<evidence type="ECO:0000256" key="9">
    <source>
        <dbReference type="SAM" id="Phobius"/>
    </source>
</evidence>
<dbReference type="PANTHER" id="PTHR43394:SF1">
    <property type="entry name" value="ATP-BINDING CASSETTE SUB-FAMILY B MEMBER 10, MITOCHONDRIAL"/>
    <property type="match status" value="1"/>
</dbReference>
<dbReference type="InterPro" id="IPR039421">
    <property type="entry name" value="Type_1_exporter"/>
</dbReference>
<feature type="domain" description="ABC transporter" evidence="10">
    <location>
        <begin position="345"/>
        <end position="579"/>
    </location>
</feature>
<dbReference type="InterPro" id="IPR036640">
    <property type="entry name" value="ABC1_TM_sf"/>
</dbReference>
<dbReference type="OrthoDB" id="9770415at2"/>
<evidence type="ECO:0000256" key="4">
    <source>
        <dbReference type="ARBA" id="ARBA00022692"/>
    </source>
</evidence>
<dbReference type="Pfam" id="PF00005">
    <property type="entry name" value="ABC_tran"/>
    <property type="match status" value="1"/>
</dbReference>
<keyword evidence="5" id="KW-0547">Nucleotide-binding</keyword>
<evidence type="ECO:0000256" key="7">
    <source>
        <dbReference type="ARBA" id="ARBA00022989"/>
    </source>
</evidence>
<dbReference type="PROSITE" id="PS00211">
    <property type="entry name" value="ABC_TRANSPORTER_1"/>
    <property type="match status" value="1"/>
</dbReference>
<keyword evidence="3" id="KW-1003">Cell membrane</keyword>
<feature type="domain" description="ABC transmembrane type-1" evidence="11">
    <location>
        <begin position="25"/>
        <end position="311"/>
    </location>
</feature>
<dbReference type="CDD" id="cd18547">
    <property type="entry name" value="ABC_6TM_Tm288_like"/>
    <property type="match status" value="1"/>
</dbReference>
<keyword evidence="8 9" id="KW-0472">Membrane</keyword>
<evidence type="ECO:0000313" key="13">
    <source>
        <dbReference type="Proteomes" id="UP000288669"/>
    </source>
</evidence>
<evidence type="ECO:0000256" key="5">
    <source>
        <dbReference type="ARBA" id="ARBA00022741"/>
    </source>
</evidence>
<sequence>MKNLKVTGKRIWRYLRQHKLMFFSALFFTVVATVCNALIPLVTGLPITEVTKNIKMHQPVNFDYILKILVLILLIGFGYCVAQFLANYLMTNVVQTSMRNLRRDIEEKINRLPVAYFDRHQQGDVLSRVTNDVDAISNALQQSFIAILNSLLGIGLAVGMMFYINVKMAVISLIMIPLSFYISRTIVKISQKYFKEQQNSLGELNSYVQENMTGFSVLKAFGQEKESMEDFKKISHRLSNFGFKSAVISGLMMPLVQLTAYATYIGMSVLGSFFILQGVLSVGNLQAFIQYIWQISQPMGQITQLSAVLQSAFAATSRVFEFLDEPEETEMKTLVQLPDKIEGKVSFENVSFAYSQDKPLIQNLNFEVQPGQTVAIVGPTGAGKTTLINLLMRFYDVSQGAIKVDNIATTSISKADVRSLFGMVLQDAWVYNDTITENIRFGRLDATTQEVMAVARHASLDHFIRHLPGGYEMVINEEASNLSLGQKQLLTIARAMIADPKILILDEATSSVDTRLEALIQEAMNKMMQGRTSFVIAHRLSTIREADLILVMENGKIIEQGTHESLLKQKGFYETLYKSQFQEE</sequence>
<dbReference type="PANTHER" id="PTHR43394">
    <property type="entry name" value="ATP-DEPENDENT PERMEASE MDL1, MITOCHONDRIAL"/>
    <property type="match status" value="1"/>
</dbReference>
<evidence type="ECO:0000313" key="12">
    <source>
        <dbReference type="EMBL" id="RSU08006.1"/>
    </source>
</evidence>
<dbReference type="RefSeq" id="WP_126822183.1">
    <property type="nucleotide sequence ID" value="NZ_JBHLWU010000001.1"/>
</dbReference>
<organism evidence="12 13">
    <name type="scientific">Vagococcus entomophilus</name>
    <dbReference type="NCBI Taxonomy" id="1160095"/>
    <lineage>
        <taxon>Bacteria</taxon>
        <taxon>Bacillati</taxon>
        <taxon>Bacillota</taxon>
        <taxon>Bacilli</taxon>
        <taxon>Lactobacillales</taxon>
        <taxon>Enterococcaceae</taxon>
        <taxon>Vagococcus</taxon>
    </lineage>
</organism>
<dbReference type="FunFam" id="1.20.1560.10:FF:000011">
    <property type="entry name" value="Multidrug ABC transporter ATP-binding protein"/>
    <property type="match status" value="1"/>
</dbReference>
<dbReference type="Gene3D" id="3.40.50.300">
    <property type="entry name" value="P-loop containing nucleotide triphosphate hydrolases"/>
    <property type="match status" value="1"/>
</dbReference>
<keyword evidence="13" id="KW-1185">Reference proteome</keyword>
<dbReference type="PROSITE" id="PS50893">
    <property type="entry name" value="ABC_TRANSPORTER_2"/>
    <property type="match status" value="1"/>
</dbReference>
<keyword evidence="6" id="KW-0067">ATP-binding</keyword>
<evidence type="ECO:0000256" key="2">
    <source>
        <dbReference type="ARBA" id="ARBA00022448"/>
    </source>
</evidence>
<dbReference type="InterPro" id="IPR003439">
    <property type="entry name" value="ABC_transporter-like_ATP-bd"/>
</dbReference>
<dbReference type="InterPro" id="IPR027417">
    <property type="entry name" value="P-loop_NTPase"/>
</dbReference>
<keyword evidence="4 9" id="KW-0812">Transmembrane</keyword>
<dbReference type="FunFam" id="3.40.50.300:FF:000287">
    <property type="entry name" value="Multidrug ABC transporter ATP-binding protein"/>
    <property type="match status" value="1"/>
</dbReference>
<feature type="transmembrane region" description="Helical" evidence="9">
    <location>
        <begin position="64"/>
        <end position="89"/>
    </location>
</feature>
<evidence type="ECO:0000259" key="10">
    <source>
        <dbReference type="PROSITE" id="PS50893"/>
    </source>
</evidence>
<dbReference type="EMBL" id="NGJZ01000001">
    <property type="protein sequence ID" value="RSU08006.1"/>
    <property type="molecule type" value="Genomic_DNA"/>
</dbReference>
<dbReference type="InterPro" id="IPR003593">
    <property type="entry name" value="AAA+_ATPase"/>
</dbReference>
<gene>
    <name evidence="12" type="ORF">CBF30_01840</name>
</gene>